<evidence type="ECO:0000313" key="10">
    <source>
        <dbReference type="Proteomes" id="UP000573729"/>
    </source>
</evidence>
<dbReference type="AlphaFoldDB" id="A0A7W7BSZ5"/>
<dbReference type="SUPFAM" id="SSF55781">
    <property type="entry name" value="GAF domain-like"/>
    <property type="match status" value="1"/>
</dbReference>
<evidence type="ECO:0000259" key="7">
    <source>
        <dbReference type="PROSITE" id="PS51077"/>
    </source>
</evidence>
<dbReference type="EMBL" id="JACHMD010000001">
    <property type="protein sequence ID" value="MBB4668246.1"/>
    <property type="molecule type" value="Genomic_DNA"/>
</dbReference>
<keyword evidence="10" id="KW-1185">Reference proteome</keyword>
<protein>
    <recommendedName>
        <fullName evidence="6">Glycerol operon regulatory protein</fullName>
    </recommendedName>
</protein>
<sequence>MPDDASSKITAPAADRALRVLELLADAEEGQTLTTIASSLGLPKSSVHHVLGALIDRGWVERDADLRLSLGLRAWEVGQAYDHAQTLSQRARGFMDEVRDQIDETVRLAVLSGQGQVCIAKSPGSHTLVFDQRIGARLPAHATGLGKALLSGLDEAQLDALYPHGELEQFTETTMADLSALKADLVRVRELGYAEDHGEYILGIRCVAVPVLSRDEQIVAALSVSGPVHRFDDEHIHAALTALQDAAQKLRKRISDDISQS</sequence>
<keyword evidence="2" id="KW-0805">Transcription regulation</keyword>
<dbReference type="Pfam" id="PF09339">
    <property type="entry name" value="HTH_IclR"/>
    <property type="match status" value="1"/>
</dbReference>
<name>A0A7W7BSZ5_9MICO</name>
<evidence type="ECO:0000256" key="3">
    <source>
        <dbReference type="ARBA" id="ARBA00023125"/>
    </source>
</evidence>
<dbReference type="InterPro" id="IPR014757">
    <property type="entry name" value="Tscrpt_reg_IclR_C"/>
</dbReference>
<dbReference type="GO" id="GO:0003677">
    <property type="term" value="F:DNA binding"/>
    <property type="evidence" value="ECO:0007669"/>
    <property type="project" value="UniProtKB-KW"/>
</dbReference>
<dbReference type="Proteomes" id="UP000573729">
    <property type="component" value="Unassembled WGS sequence"/>
</dbReference>
<dbReference type="InterPro" id="IPR029016">
    <property type="entry name" value="GAF-like_dom_sf"/>
</dbReference>
<dbReference type="InterPro" id="IPR036390">
    <property type="entry name" value="WH_DNA-bd_sf"/>
</dbReference>
<evidence type="ECO:0000256" key="1">
    <source>
        <dbReference type="ARBA" id="ARBA00022798"/>
    </source>
</evidence>
<evidence type="ECO:0000256" key="4">
    <source>
        <dbReference type="ARBA" id="ARBA00023163"/>
    </source>
</evidence>
<evidence type="ECO:0000256" key="2">
    <source>
        <dbReference type="ARBA" id="ARBA00023015"/>
    </source>
</evidence>
<dbReference type="PROSITE" id="PS51078">
    <property type="entry name" value="ICLR_ED"/>
    <property type="match status" value="1"/>
</dbReference>
<proteinExistence type="predicted"/>
<accession>A0A7W7BSZ5</accession>
<gene>
    <name evidence="9" type="ORF">BKA24_002955</name>
</gene>
<evidence type="ECO:0000313" key="9">
    <source>
        <dbReference type="EMBL" id="MBB4668246.1"/>
    </source>
</evidence>
<dbReference type="FunFam" id="1.10.10.10:FF:000056">
    <property type="entry name" value="IclR family transcriptional regulator"/>
    <property type="match status" value="1"/>
</dbReference>
<dbReference type="PANTHER" id="PTHR30136:SF24">
    <property type="entry name" value="HTH-TYPE TRANSCRIPTIONAL REPRESSOR ALLR"/>
    <property type="match status" value="1"/>
</dbReference>
<comment type="function">
    <text evidence="5">May be an activator protein for the gylABX operon.</text>
</comment>
<dbReference type="GO" id="GO:0045892">
    <property type="term" value="P:negative regulation of DNA-templated transcription"/>
    <property type="evidence" value="ECO:0007669"/>
    <property type="project" value="TreeGrafter"/>
</dbReference>
<dbReference type="GO" id="GO:0006071">
    <property type="term" value="P:glycerol metabolic process"/>
    <property type="evidence" value="ECO:0007669"/>
    <property type="project" value="UniProtKB-KW"/>
</dbReference>
<dbReference type="InterPro" id="IPR036388">
    <property type="entry name" value="WH-like_DNA-bd_sf"/>
</dbReference>
<dbReference type="PROSITE" id="PS51077">
    <property type="entry name" value="HTH_ICLR"/>
    <property type="match status" value="1"/>
</dbReference>
<evidence type="ECO:0000256" key="5">
    <source>
        <dbReference type="ARBA" id="ARBA00058938"/>
    </source>
</evidence>
<feature type="domain" description="IclR-ED" evidence="8">
    <location>
        <begin position="73"/>
        <end position="256"/>
    </location>
</feature>
<reference evidence="9 10" key="1">
    <citation type="submission" date="2020-08" db="EMBL/GenBank/DDBJ databases">
        <title>Sequencing the genomes of 1000 actinobacteria strains.</title>
        <authorList>
            <person name="Klenk H.-P."/>
        </authorList>
    </citation>
    <scope>NUCLEOTIDE SEQUENCE [LARGE SCALE GENOMIC DNA]</scope>
    <source>
        <strain evidence="9 10">DSM 24947</strain>
    </source>
</reference>
<feature type="domain" description="HTH iclR-type" evidence="7">
    <location>
        <begin position="11"/>
        <end position="72"/>
    </location>
</feature>
<evidence type="ECO:0000256" key="6">
    <source>
        <dbReference type="ARBA" id="ARBA00070406"/>
    </source>
</evidence>
<dbReference type="RefSeq" id="WP_184219959.1">
    <property type="nucleotide sequence ID" value="NZ_JACHMD010000001.1"/>
</dbReference>
<dbReference type="GO" id="GO:0003700">
    <property type="term" value="F:DNA-binding transcription factor activity"/>
    <property type="evidence" value="ECO:0007669"/>
    <property type="project" value="TreeGrafter"/>
</dbReference>
<dbReference type="SMART" id="SM00346">
    <property type="entry name" value="HTH_ICLR"/>
    <property type="match status" value="1"/>
</dbReference>
<evidence type="ECO:0000259" key="8">
    <source>
        <dbReference type="PROSITE" id="PS51078"/>
    </source>
</evidence>
<keyword evidence="3 9" id="KW-0238">DNA-binding</keyword>
<dbReference type="InterPro" id="IPR050707">
    <property type="entry name" value="HTH_MetabolicPath_Reg"/>
</dbReference>
<dbReference type="SUPFAM" id="SSF46785">
    <property type="entry name" value="Winged helix' DNA-binding domain"/>
    <property type="match status" value="1"/>
</dbReference>
<keyword evidence="4" id="KW-0804">Transcription</keyword>
<keyword evidence="1" id="KW-0319">Glycerol metabolism</keyword>
<dbReference type="PANTHER" id="PTHR30136">
    <property type="entry name" value="HELIX-TURN-HELIX TRANSCRIPTIONAL REGULATOR, ICLR FAMILY"/>
    <property type="match status" value="1"/>
</dbReference>
<dbReference type="Gene3D" id="3.30.450.40">
    <property type="match status" value="1"/>
</dbReference>
<dbReference type="InterPro" id="IPR005471">
    <property type="entry name" value="Tscrpt_reg_IclR_N"/>
</dbReference>
<organism evidence="9 10">
    <name type="scientific">Microbacterium marinum</name>
    <dbReference type="NCBI Taxonomy" id="421115"/>
    <lineage>
        <taxon>Bacteria</taxon>
        <taxon>Bacillati</taxon>
        <taxon>Actinomycetota</taxon>
        <taxon>Actinomycetes</taxon>
        <taxon>Micrococcales</taxon>
        <taxon>Microbacteriaceae</taxon>
        <taxon>Microbacterium</taxon>
    </lineage>
</organism>
<dbReference type="Gene3D" id="1.10.10.10">
    <property type="entry name" value="Winged helix-like DNA-binding domain superfamily/Winged helix DNA-binding domain"/>
    <property type="match status" value="1"/>
</dbReference>
<comment type="caution">
    <text evidence="9">The sequence shown here is derived from an EMBL/GenBank/DDBJ whole genome shotgun (WGS) entry which is preliminary data.</text>
</comment>
<dbReference type="Pfam" id="PF01614">
    <property type="entry name" value="IclR_C"/>
    <property type="match status" value="1"/>
</dbReference>